<dbReference type="Proteomes" id="UP001054889">
    <property type="component" value="Unassembled WGS sequence"/>
</dbReference>
<protein>
    <submittedName>
        <fullName evidence="6">Uncharacterized protein</fullName>
    </submittedName>
</protein>
<dbReference type="InterPro" id="IPR055357">
    <property type="entry name" value="LRR_At1g61320_AtMIF1"/>
</dbReference>
<reference evidence="6" key="1">
    <citation type="journal article" date="2018" name="DNA Res.">
        <title>Multiple hybrid de novo genome assembly of finger millet, an orphan allotetraploid crop.</title>
        <authorList>
            <person name="Hatakeyama M."/>
            <person name="Aluri S."/>
            <person name="Balachadran M.T."/>
            <person name="Sivarajan S.R."/>
            <person name="Patrignani A."/>
            <person name="Gruter S."/>
            <person name="Poveda L."/>
            <person name="Shimizu-Inatsugi R."/>
            <person name="Baeten J."/>
            <person name="Francoijs K.J."/>
            <person name="Nataraja K.N."/>
            <person name="Reddy Y.A.N."/>
            <person name="Phadnis S."/>
            <person name="Ravikumar R.L."/>
            <person name="Schlapbach R."/>
            <person name="Sreeman S.M."/>
            <person name="Shimizu K.K."/>
        </authorList>
    </citation>
    <scope>NUCLEOTIDE SEQUENCE</scope>
</reference>
<accession>A0AAV5DQQ2</accession>
<feature type="region of interest" description="Disordered" evidence="3">
    <location>
        <begin position="394"/>
        <end position="445"/>
    </location>
</feature>
<feature type="compositionally biased region" description="Polar residues" evidence="3">
    <location>
        <begin position="72"/>
        <end position="86"/>
    </location>
</feature>
<dbReference type="InterPro" id="IPR009001">
    <property type="entry name" value="Transl_elong_EF1A/Init_IF2_C"/>
</dbReference>
<evidence type="ECO:0000256" key="2">
    <source>
        <dbReference type="ARBA" id="ARBA00023134"/>
    </source>
</evidence>
<evidence type="ECO:0000256" key="3">
    <source>
        <dbReference type="SAM" id="MobiDB-lite"/>
    </source>
</evidence>
<feature type="region of interest" description="Disordered" evidence="3">
    <location>
        <begin position="1"/>
        <end position="102"/>
    </location>
</feature>
<keyword evidence="2" id="KW-0342">GTP-binding</keyword>
<dbReference type="GO" id="GO:0005525">
    <property type="term" value="F:GTP binding"/>
    <property type="evidence" value="ECO:0007669"/>
    <property type="project" value="UniProtKB-KW"/>
</dbReference>
<evidence type="ECO:0000259" key="4">
    <source>
        <dbReference type="Pfam" id="PF22594"/>
    </source>
</evidence>
<feature type="domain" description="GTP-eEF1A C-terminal" evidence="4">
    <location>
        <begin position="363"/>
        <end position="400"/>
    </location>
</feature>
<dbReference type="Pfam" id="PF23622">
    <property type="entry name" value="LRR_At1g61320_AtMIF1"/>
    <property type="match status" value="1"/>
</dbReference>
<evidence type="ECO:0000259" key="5">
    <source>
        <dbReference type="Pfam" id="PF23622"/>
    </source>
</evidence>
<feature type="domain" description="At1g61320/AtMIF1 LRR" evidence="5">
    <location>
        <begin position="223"/>
        <end position="326"/>
    </location>
</feature>
<evidence type="ECO:0000313" key="7">
    <source>
        <dbReference type="Proteomes" id="UP001054889"/>
    </source>
</evidence>
<reference evidence="6" key="2">
    <citation type="submission" date="2021-12" db="EMBL/GenBank/DDBJ databases">
        <title>Resequencing data analysis of finger millet.</title>
        <authorList>
            <person name="Hatakeyama M."/>
            <person name="Aluri S."/>
            <person name="Balachadran M.T."/>
            <person name="Sivarajan S.R."/>
            <person name="Poveda L."/>
            <person name="Shimizu-Inatsugi R."/>
            <person name="Schlapbach R."/>
            <person name="Sreeman S.M."/>
            <person name="Shimizu K.K."/>
        </authorList>
    </citation>
    <scope>NUCLEOTIDE SEQUENCE</scope>
</reference>
<feature type="compositionally biased region" description="Low complexity" evidence="3">
    <location>
        <begin position="87"/>
        <end position="97"/>
    </location>
</feature>
<dbReference type="Gene3D" id="2.40.30.10">
    <property type="entry name" value="Translation factors"/>
    <property type="match status" value="1"/>
</dbReference>
<dbReference type="InterPro" id="IPR054696">
    <property type="entry name" value="GTP-eEF1A_C"/>
</dbReference>
<feature type="compositionally biased region" description="Pro residues" evidence="3">
    <location>
        <begin position="8"/>
        <end position="22"/>
    </location>
</feature>
<dbReference type="PANTHER" id="PTHR44830">
    <property type="entry name" value="ELONGATION FACTOR 1 ALPHA"/>
    <property type="match status" value="1"/>
</dbReference>
<dbReference type="PANTHER" id="PTHR44830:SF1">
    <property type="entry name" value="TR-TYPE G DOMAIN-CONTAINING PROTEIN"/>
    <property type="match status" value="1"/>
</dbReference>
<gene>
    <name evidence="6" type="primary">ga30944</name>
    <name evidence="6" type="ORF">PR202_ga30944</name>
</gene>
<proteinExistence type="predicted"/>
<organism evidence="6 7">
    <name type="scientific">Eleusine coracana subsp. coracana</name>
    <dbReference type="NCBI Taxonomy" id="191504"/>
    <lineage>
        <taxon>Eukaryota</taxon>
        <taxon>Viridiplantae</taxon>
        <taxon>Streptophyta</taxon>
        <taxon>Embryophyta</taxon>
        <taxon>Tracheophyta</taxon>
        <taxon>Spermatophyta</taxon>
        <taxon>Magnoliopsida</taxon>
        <taxon>Liliopsida</taxon>
        <taxon>Poales</taxon>
        <taxon>Poaceae</taxon>
        <taxon>PACMAD clade</taxon>
        <taxon>Chloridoideae</taxon>
        <taxon>Cynodonteae</taxon>
        <taxon>Eleusininae</taxon>
        <taxon>Eleusine</taxon>
    </lineage>
</organism>
<dbReference type="EMBL" id="BQKI01000023">
    <property type="protein sequence ID" value="GJN12649.1"/>
    <property type="molecule type" value="Genomic_DNA"/>
</dbReference>
<feature type="compositionally biased region" description="Basic and acidic residues" evidence="3">
    <location>
        <begin position="46"/>
        <end position="71"/>
    </location>
</feature>
<name>A0AAV5DQQ2_ELECO</name>
<dbReference type="SUPFAM" id="SSF50465">
    <property type="entry name" value="EF-Tu/eEF-1alpha/eIF2-gamma C-terminal domain"/>
    <property type="match status" value="1"/>
</dbReference>
<keyword evidence="1" id="KW-0547">Nucleotide-binding</keyword>
<dbReference type="AlphaFoldDB" id="A0AAV5DQQ2"/>
<keyword evidence="7" id="KW-1185">Reference proteome</keyword>
<comment type="caution">
    <text evidence="6">The sequence shown here is derived from an EMBL/GenBank/DDBJ whole genome shotgun (WGS) entry which is preliminary data.</text>
</comment>
<evidence type="ECO:0000313" key="6">
    <source>
        <dbReference type="EMBL" id="GJN12649.1"/>
    </source>
</evidence>
<evidence type="ECO:0000256" key="1">
    <source>
        <dbReference type="ARBA" id="ARBA00022741"/>
    </source>
</evidence>
<dbReference type="Pfam" id="PF22594">
    <property type="entry name" value="GTP-eEF1A_C"/>
    <property type="match status" value="1"/>
</dbReference>
<sequence>MAAAAFSSPPPFFYLVRPPPTAPSGSATLATYKETAPNASSGQDAMGDKEGKRARSAEPDESSRKAARLESQDSASEGASNLTESRTNAVAATTAAAAHRRPHTPGWHCSLICNAAGQRESSLPLRPQVQRLVPCPPAVSTIMVCSTTGRSDLRLLCSPLACPLSRPNEVVCMVALREKVRTELLSFVTITCDVKANTAIMATKFAHLKFLSVDARFMGDDDENPSVFSDPSSGLRTITPKHHHDKLKSVRVDSFRSEKKLVEFMCQIVECATTLEHLTLDPTGGASRCSANNTRGQCLSMTKERLVEARSSILAYEMYIKPKLVSSKIETWQSGRGAKVERIQSSAEEDNNLIEQANLSGFSLQSAPKFLKNGDAGFVKMIPTKPIVVETFSEYPPLGRGDRGRGGAWGPRARSRGGGAERGAGGPRAQRRGGGVGSEQGSRGP</sequence>
<feature type="compositionally biased region" description="Gly residues" evidence="3">
    <location>
        <begin position="416"/>
        <end position="445"/>
    </location>
</feature>